<dbReference type="EC" id="2.1.1.244" evidence="5"/>
<keyword evidence="2" id="KW-0489">Methyltransferase</keyword>
<dbReference type="InterPro" id="IPR008576">
    <property type="entry name" value="MeTrfase_NTM1"/>
</dbReference>
<feature type="binding site" evidence="11">
    <location>
        <position position="163"/>
    </location>
    <ligand>
        <name>S-adenosyl-L-methionine</name>
        <dbReference type="ChEBI" id="CHEBI:59789"/>
    </ligand>
</feature>
<dbReference type="InterPro" id="IPR029063">
    <property type="entry name" value="SAM-dependent_MTases_sf"/>
</dbReference>
<proteinExistence type="inferred from homology"/>
<comment type="caution">
    <text evidence="12">The sequence shown here is derived from an EMBL/GenBank/DDBJ whole genome shotgun (WGS) entry which is preliminary data.</text>
</comment>
<dbReference type="SUPFAM" id="SSF53335">
    <property type="entry name" value="S-adenosyl-L-methionine-dependent methyltransferases"/>
    <property type="match status" value="1"/>
</dbReference>
<feature type="binding site" evidence="11">
    <location>
        <begin position="128"/>
        <end position="129"/>
    </location>
    <ligand>
        <name>S-adenosyl-L-methionine</name>
        <dbReference type="ChEBI" id="CHEBI:59789"/>
    </ligand>
</feature>
<evidence type="ECO:0000256" key="11">
    <source>
        <dbReference type="PIRSR" id="PIRSR016958-1"/>
    </source>
</evidence>
<dbReference type="PANTHER" id="PTHR12753">
    <property type="entry name" value="AD-003 - RELATED"/>
    <property type="match status" value="1"/>
</dbReference>
<comment type="catalytic activity">
    <reaction evidence="9">
        <text>N-terminal L-prolyl-L-prolyl-L-lysyl-[protein] + 2 S-adenosyl-L-methionine = N-terminal N,N-dimethyl-L-prolyl-L-prolyl-L-lysyl-[protein] + 2 S-adenosyl-L-homocysteine + 2 H(+)</text>
        <dbReference type="Rhea" id="RHEA:54736"/>
        <dbReference type="Rhea" id="RHEA-COMP:13787"/>
        <dbReference type="Rhea" id="RHEA-COMP:13974"/>
        <dbReference type="ChEBI" id="CHEBI:15378"/>
        <dbReference type="ChEBI" id="CHEBI:57856"/>
        <dbReference type="ChEBI" id="CHEBI:59789"/>
        <dbReference type="ChEBI" id="CHEBI:138059"/>
        <dbReference type="ChEBI" id="CHEBI:138318"/>
        <dbReference type="EC" id="2.1.1.244"/>
    </reaction>
</comment>
<dbReference type="Proteomes" id="UP000886653">
    <property type="component" value="Unassembled WGS sequence"/>
</dbReference>
<comment type="catalytic activity">
    <reaction evidence="8">
        <text>N-terminal L-seryl-L-prolyl-L-lysyl-[protein] + 3 S-adenosyl-L-methionine = N-terminal N,N,N-trimethyl-L-seryl-L-prolyl-L-lysyl-[protein] + 3 S-adenosyl-L-homocysteine + 3 H(+)</text>
        <dbReference type="Rhea" id="RHEA:54724"/>
        <dbReference type="Rhea" id="RHEA-COMP:13789"/>
        <dbReference type="Rhea" id="RHEA-COMP:13973"/>
        <dbReference type="ChEBI" id="CHEBI:15378"/>
        <dbReference type="ChEBI" id="CHEBI:57856"/>
        <dbReference type="ChEBI" id="CHEBI:59789"/>
        <dbReference type="ChEBI" id="CHEBI:138061"/>
        <dbReference type="ChEBI" id="CHEBI:138317"/>
        <dbReference type="EC" id="2.1.1.244"/>
    </reaction>
</comment>
<accession>A0A9P6T7G8</accession>
<keyword evidence="13" id="KW-1185">Reference proteome</keyword>
<dbReference type="GO" id="GO:0032259">
    <property type="term" value="P:methylation"/>
    <property type="evidence" value="ECO:0007669"/>
    <property type="project" value="UniProtKB-KW"/>
</dbReference>
<feature type="binding site" evidence="11">
    <location>
        <position position="74"/>
    </location>
    <ligand>
        <name>S-adenosyl-L-methionine</name>
        <dbReference type="ChEBI" id="CHEBI:59789"/>
    </ligand>
</feature>
<dbReference type="OrthoDB" id="1298661at2759"/>
<dbReference type="Gene3D" id="3.40.50.150">
    <property type="entry name" value="Vaccinia Virus protein VP39"/>
    <property type="match status" value="1"/>
</dbReference>
<evidence type="ECO:0000313" key="12">
    <source>
        <dbReference type="EMBL" id="KAG0141906.1"/>
    </source>
</evidence>
<evidence type="ECO:0000256" key="8">
    <source>
        <dbReference type="ARBA" id="ARBA00047306"/>
    </source>
</evidence>
<evidence type="ECO:0000256" key="7">
    <source>
        <dbReference type="ARBA" id="ARBA00043129"/>
    </source>
</evidence>
<name>A0A9P6T7G8_9BASI</name>
<protein>
    <recommendedName>
        <fullName evidence="6">Alpha N-terminal protein methyltransferase 1</fullName>
        <ecNumber evidence="5">2.1.1.244</ecNumber>
    </recommendedName>
    <alternativeName>
        <fullName evidence="7">X-Pro-Lys N-terminal protein methyltransferase 1</fullName>
    </alternativeName>
</protein>
<keyword evidence="3" id="KW-0808">Transferase</keyword>
<evidence type="ECO:0000256" key="6">
    <source>
        <dbReference type="ARBA" id="ARBA00039449"/>
    </source>
</evidence>
<evidence type="ECO:0000313" key="13">
    <source>
        <dbReference type="Proteomes" id="UP000886653"/>
    </source>
</evidence>
<dbReference type="Pfam" id="PF05891">
    <property type="entry name" value="Methyltransf_PK"/>
    <property type="match status" value="1"/>
</dbReference>
<dbReference type="GO" id="GO:0005737">
    <property type="term" value="C:cytoplasm"/>
    <property type="evidence" value="ECO:0007669"/>
    <property type="project" value="TreeGrafter"/>
</dbReference>
<dbReference type="GO" id="GO:0071885">
    <property type="term" value="F:N-terminal protein N-methyltransferase activity"/>
    <property type="evidence" value="ECO:0007669"/>
    <property type="project" value="UniProtKB-EC"/>
</dbReference>
<comment type="similarity">
    <text evidence="1">Belongs to the methyltransferase superfamily. NTM1 family.</text>
</comment>
<reference evidence="12" key="1">
    <citation type="submission" date="2013-11" db="EMBL/GenBank/DDBJ databases">
        <title>Genome sequence of the fusiform rust pathogen reveals effectors for host alternation and coevolution with pine.</title>
        <authorList>
            <consortium name="DOE Joint Genome Institute"/>
            <person name="Smith K."/>
            <person name="Pendleton A."/>
            <person name="Kubisiak T."/>
            <person name="Anderson C."/>
            <person name="Salamov A."/>
            <person name="Aerts A."/>
            <person name="Riley R."/>
            <person name="Clum A."/>
            <person name="Lindquist E."/>
            <person name="Ence D."/>
            <person name="Campbell M."/>
            <person name="Kronenberg Z."/>
            <person name="Feau N."/>
            <person name="Dhillon B."/>
            <person name="Hamelin R."/>
            <person name="Burleigh J."/>
            <person name="Smith J."/>
            <person name="Yandell M."/>
            <person name="Nelson C."/>
            <person name="Grigoriev I."/>
            <person name="Davis J."/>
        </authorList>
    </citation>
    <scope>NUCLEOTIDE SEQUENCE</scope>
    <source>
        <strain evidence="12">G11</strain>
    </source>
</reference>
<dbReference type="EMBL" id="MU167367">
    <property type="protein sequence ID" value="KAG0141906.1"/>
    <property type="molecule type" value="Genomic_DNA"/>
</dbReference>
<evidence type="ECO:0000256" key="9">
    <source>
        <dbReference type="ARBA" id="ARBA00047885"/>
    </source>
</evidence>
<organism evidence="12 13">
    <name type="scientific">Cronartium quercuum f. sp. fusiforme G11</name>
    <dbReference type="NCBI Taxonomy" id="708437"/>
    <lineage>
        <taxon>Eukaryota</taxon>
        <taxon>Fungi</taxon>
        <taxon>Dikarya</taxon>
        <taxon>Basidiomycota</taxon>
        <taxon>Pucciniomycotina</taxon>
        <taxon>Pucciniomycetes</taxon>
        <taxon>Pucciniales</taxon>
        <taxon>Coleosporiaceae</taxon>
        <taxon>Cronartium</taxon>
    </lineage>
</organism>
<evidence type="ECO:0000256" key="10">
    <source>
        <dbReference type="ARBA" id="ARBA00048167"/>
    </source>
</evidence>
<dbReference type="AlphaFoldDB" id="A0A9P6T7G8"/>
<dbReference type="PANTHER" id="PTHR12753:SF0">
    <property type="entry name" value="ALPHA N-TERMINAL PROTEIN METHYLTRANSFERASE 1"/>
    <property type="match status" value="1"/>
</dbReference>
<keyword evidence="4 11" id="KW-0949">S-adenosyl-L-methionine</keyword>
<evidence type="ECO:0000256" key="1">
    <source>
        <dbReference type="ARBA" id="ARBA00009059"/>
    </source>
</evidence>
<sequence>MEFSSDQQPDHALGARYWDEVAAAEPTNNGVLGGFGNGSLPRVDSLSSRLFILTLNRHLSFPTTPVPRRALDIGAGIGRVSRDVLLPVLGSLATVDMVEPAAGFVQAALEVSSKMTKGGHLRMWKMPIQDFWDRSPGLEPAWSLGSELVVKSELKKYDLIWCQWAVGHLSDDELVAFLRRSARELEVEGGMIVVKENVHEGEEASVFDAVDGSLTRSDELFRKLFAMAGLVVLRTEVQKGFPTELLKVNIYALKPCHS</sequence>
<gene>
    <name evidence="12" type="ORF">CROQUDRAFT_663250</name>
</gene>
<evidence type="ECO:0000256" key="4">
    <source>
        <dbReference type="ARBA" id="ARBA00022691"/>
    </source>
</evidence>
<evidence type="ECO:0000256" key="3">
    <source>
        <dbReference type="ARBA" id="ARBA00022679"/>
    </source>
</evidence>
<feature type="binding site" evidence="11">
    <location>
        <position position="79"/>
    </location>
    <ligand>
        <name>S-adenosyl-L-methionine</name>
        <dbReference type="ChEBI" id="CHEBI:59789"/>
    </ligand>
</feature>
<dbReference type="PIRSF" id="PIRSF016958">
    <property type="entry name" value="DUF858_MeTrfase_lik"/>
    <property type="match status" value="1"/>
</dbReference>
<evidence type="ECO:0000256" key="2">
    <source>
        <dbReference type="ARBA" id="ARBA00022603"/>
    </source>
</evidence>
<evidence type="ECO:0000256" key="5">
    <source>
        <dbReference type="ARBA" id="ARBA00039112"/>
    </source>
</evidence>
<comment type="catalytic activity">
    <reaction evidence="10">
        <text>N-terminal L-alanyl-L-prolyl-L-lysyl-[protein] + 3 S-adenosyl-L-methionine = N-terminal N,N,N-trimethyl-L-alanyl-L-prolyl-L-lysyl-[protein] + 3 S-adenosyl-L-homocysteine + 3 H(+)</text>
        <dbReference type="Rhea" id="RHEA:54712"/>
        <dbReference type="Rhea" id="RHEA-COMP:13785"/>
        <dbReference type="Rhea" id="RHEA-COMP:13971"/>
        <dbReference type="ChEBI" id="CHEBI:15378"/>
        <dbReference type="ChEBI" id="CHEBI:57856"/>
        <dbReference type="ChEBI" id="CHEBI:59789"/>
        <dbReference type="ChEBI" id="CHEBI:138057"/>
        <dbReference type="ChEBI" id="CHEBI:138315"/>
        <dbReference type="EC" id="2.1.1.244"/>
    </reaction>
</comment>